<evidence type="ECO:0000256" key="1">
    <source>
        <dbReference type="SAM" id="MobiDB-lite"/>
    </source>
</evidence>
<protein>
    <submittedName>
        <fullName evidence="2">Uncharacterized protein</fullName>
    </submittedName>
</protein>
<sequence>MNVIRDPTALSGEESEQESEQESEEEGEAEDEIEIVVNPYVTKKAVSRRNQVDVVQNTKSNGRTTDIIISNM</sequence>
<evidence type="ECO:0000313" key="2">
    <source>
        <dbReference type="EMBL" id="TBU09979.1"/>
    </source>
</evidence>
<dbReference type="AlphaFoldDB" id="A0A4Q9LNL2"/>
<organism evidence="2 3">
    <name type="scientific">Hamiltosporidium magnivora</name>
    <dbReference type="NCBI Taxonomy" id="148818"/>
    <lineage>
        <taxon>Eukaryota</taxon>
        <taxon>Fungi</taxon>
        <taxon>Fungi incertae sedis</taxon>
        <taxon>Microsporidia</taxon>
        <taxon>Dubosqiidae</taxon>
        <taxon>Hamiltosporidium</taxon>
    </lineage>
</organism>
<reference evidence="2 3" key="1">
    <citation type="submission" date="2017-12" db="EMBL/GenBank/DDBJ databases">
        <authorList>
            <person name="Pombert J.-F."/>
            <person name="Haag K.L."/>
            <person name="Ebert D."/>
        </authorList>
    </citation>
    <scope>NUCLEOTIDE SEQUENCE [LARGE SCALE GENOMIC DNA]</scope>
    <source>
        <strain evidence="2">IL-BN-2</strain>
    </source>
</reference>
<feature type="compositionally biased region" description="Acidic residues" evidence="1">
    <location>
        <begin position="13"/>
        <end position="32"/>
    </location>
</feature>
<proteinExistence type="predicted"/>
<comment type="caution">
    <text evidence="2">The sequence shown here is derived from an EMBL/GenBank/DDBJ whole genome shotgun (WGS) entry which is preliminary data.</text>
</comment>
<feature type="region of interest" description="Disordered" evidence="1">
    <location>
        <begin position="1"/>
        <end position="32"/>
    </location>
</feature>
<gene>
    <name evidence="2" type="ORF">CWI39_0008p0020</name>
</gene>
<dbReference type="Proteomes" id="UP000293045">
    <property type="component" value="Unassembled WGS sequence"/>
</dbReference>
<dbReference type="VEuPathDB" id="MicrosporidiaDB:CWI39_0008p0020"/>
<accession>A0A4Q9LNL2</accession>
<dbReference type="EMBL" id="PIXR01000008">
    <property type="protein sequence ID" value="TBU09979.1"/>
    <property type="molecule type" value="Genomic_DNA"/>
</dbReference>
<name>A0A4Q9LNL2_9MICR</name>
<evidence type="ECO:0000313" key="3">
    <source>
        <dbReference type="Proteomes" id="UP000293045"/>
    </source>
</evidence>